<feature type="transmembrane region" description="Helical" evidence="1">
    <location>
        <begin position="32"/>
        <end position="53"/>
    </location>
</feature>
<feature type="chain" id="PRO_5024790792" evidence="2">
    <location>
        <begin position="23"/>
        <end position="71"/>
    </location>
</feature>
<evidence type="ECO:0000256" key="1">
    <source>
        <dbReference type="SAM" id="Phobius"/>
    </source>
</evidence>
<evidence type="ECO:0000256" key="2">
    <source>
        <dbReference type="SAM" id="SignalP"/>
    </source>
</evidence>
<accession>A0A5N7C148</accession>
<dbReference type="Proteomes" id="UP000326877">
    <property type="component" value="Unassembled WGS sequence"/>
</dbReference>
<name>A0A5N7C148_PETAA</name>
<keyword evidence="1" id="KW-0472">Membrane</keyword>
<dbReference type="AlphaFoldDB" id="A0A5N7C148"/>
<proteinExistence type="predicted"/>
<evidence type="ECO:0000313" key="3">
    <source>
        <dbReference type="EMBL" id="KAE8387815.1"/>
    </source>
</evidence>
<sequence length="71" mass="8046">MKSTLVFTITFVLSLLLFEASSLVPPQLLRQVLVFAILVSLPFLVSFIGTLAIDHYTRFRARTPTDKFAWS</sequence>
<dbReference type="OrthoDB" id="10531892at2759"/>
<dbReference type="EMBL" id="ML735287">
    <property type="protein sequence ID" value="KAE8387815.1"/>
    <property type="molecule type" value="Genomic_DNA"/>
</dbReference>
<feature type="signal peptide" evidence="2">
    <location>
        <begin position="1"/>
        <end position="22"/>
    </location>
</feature>
<keyword evidence="1" id="KW-0812">Transmembrane</keyword>
<reference evidence="3" key="1">
    <citation type="submission" date="2019-04" db="EMBL/GenBank/DDBJ databases">
        <title>Friends and foes A comparative genomics studyof 23 Aspergillus species from section Flavi.</title>
        <authorList>
            <consortium name="DOE Joint Genome Institute"/>
            <person name="Kjaerbolling I."/>
            <person name="Vesth T."/>
            <person name="Frisvad J.C."/>
            <person name="Nybo J.L."/>
            <person name="Theobald S."/>
            <person name="Kildgaard S."/>
            <person name="Isbrandt T."/>
            <person name="Kuo A."/>
            <person name="Sato A."/>
            <person name="Lyhne E.K."/>
            <person name="Kogle M.E."/>
            <person name="Wiebenga A."/>
            <person name="Kun R.S."/>
            <person name="Lubbers R.J."/>
            <person name="Makela M.R."/>
            <person name="Barry K."/>
            <person name="Chovatia M."/>
            <person name="Clum A."/>
            <person name="Daum C."/>
            <person name="Haridas S."/>
            <person name="He G."/>
            <person name="LaButti K."/>
            <person name="Lipzen A."/>
            <person name="Mondo S."/>
            <person name="Riley R."/>
            <person name="Salamov A."/>
            <person name="Simmons B.A."/>
            <person name="Magnuson J.K."/>
            <person name="Henrissat B."/>
            <person name="Mortensen U.H."/>
            <person name="Larsen T.O."/>
            <person name="Devries R.P."/>
            <person name="Grigoriev I.V."/>
            <person name="Machida M."/>
            <person name="Baker S.E."/>
            <person name="Andersen M.R."/>
        </authorList>
    </citation>
    <scope>NUCLEOTIDE SEQUENCE [LARGE SCALE GENOMIC DNA]</scope>
    <source>
        <strain evidence="3">IBT 14317</strain>
    </source>
</reference>
<organism evidence="3">
    <name type="scientific">Petromyces alliaceus</name>
    <name type="common">Aspergillus alliaceus</name>
    <dbReference type="NCBI Taxonomy" id="209559"/>
    <lineage>
        <taxon>Eukaryota</taxon>
        <taxon>Fungi</taxon>
        <taxon>Dikarya</taxon>
        <taxon>Ascomycota</taxon>
        <taxon>Pezizomycotina</taxon>
        <taxon>Eurotiomycetes</taxon>
        <taxon>Eurotiomycetidae</taxon>
        <taxon>Eurotiales</taxon>
        <taxon>Aspergillaceae</taxon>
        <taxon>Aspergillus</taxon>
        <taxon>Aspergillus subgen. Circumdati</taxon>
    </lineage>
</organism>
<protein>
    <submittedName>
        <fullName evidence="3">Uncharacterized protein</fullName>
    </submittedName>
</protein>
<keyword evidence="1" id="KW-1133">Transmembrane helix</keyword>
<keyword evidence="2" id="KW-0732">Signal</keyword>
<gene>
    <name evidence="3" type="ORF">BDV23DRAFT_160298</name>
</gene>